<accession>A0A1G9T8M9</accession>
<dbReference type="Gene3D" id="1.10.10.2520">
    <property type="entry name" value="Cell wall hydrolase SleB, domain 1"/>
    <property type="match status" value="1"/>
</dbReference>
<dbReference type="Gene3D" id="2.30.30.40">
    <property type="entry name" value="SH3 Domains"/>
    <property type="match status" value="1"/>
</dbReference>
<feature type="signal peptide" evidence="2">
    <location>
        <begin position="1"/>
        <end position="30"/>
    </location>
</feature>
<evidence type="ECO:0000259" key="3">
    <source>
        <dbReference type="PROSITE" id="PS51781"/>
    </source>
</evidence>
<dbReference type="InterPro" id="IPR003646">
    <property type="entry name" value="SH3-like_bac-type"/>
</dbReference>
<feature type="coiled-coil region" evidence="1">
    <location>
        <begin position="153"/>
        <end position="197"/>
    </location>
</feature>
<dbReference type="EMBL" id="FNHZ01000001">
    <property type="protein sequence ID" value="SDM43970.1"/>
    <property type="molecule type" value="Genomic_DNA"/>
</dbReference>
<dbReference type="GO" id="GO:0016787">
    <property type="term" value="F:hydrolase activity"/>
    <property type="evidence" value="ECO:0007669"/>
    <property type="project" value="UniProtKB-KW"/>
</dbReference>
<gene>
    <name evidence="4" type="ORF">SAMN05216544_0256</name>
</gene>
<dbReference type="PROSITE" id="PS51781">
    <property type="entry name" value="SH3B"/>
    <property type="match status" value="1"/>
</dbReference>
<evidence type="ECO:0000256" key="2">
    <source>
        <dbReference type="SAM" id="SignalP"/>
    </source>
</evidence>
<dbReference type="AlphaFoldDB" id="A0A1G9T8M9"/>
<evidence type="ECO:0000256" key="1">
    <source>
        <dbReference type="SAM" id="Coils"/>
    </source>
</evidence>
<dbReference type="InterPro" id="IPR011105">
    <property type="entry name" value="Cell_wall_hydrolase_SleB"/>
</dbReference>
<sequence length="337" mass="35959">MRLRSTKAACYLGAVMVVALTPLVPVIADAGTAYEQKSAITETVVKTASYSANTSEEVETGYETEQNSFYNRALAITSPYLDVYSEANADSDLVGRLYENTAVDTEEVSDGWTLISSGNVKGYVQTQYLLFGDEAEAIASELDESQILTAYTVEEAEAKEAQEAAEAEAARKAAEEAEAAKKAAEEAEAARKAAIIANTIDGTSFTYNPTITLSDDEIWILACIVDWEAGTESYEGKLAVANVVLNRLRSGYWGSTIQSVVYARSQFSGVSTGSGSASTAFSNRLSTGPYYSDCMTAALAAISGTNNIGSYTSFRTVSSANLSSISDYVIIGNHVFY</sequence>
<dbReference type="OrthoDB" id="9785345at2"/>
<reference evidence="5" key="1">
    <citation type="submission" date="2016-10" db="EMBL/GenBank/DDBJ databases">
        <authorList>
            <person name="Varghese N."/>
            <person name="Submissions S."/>
        </authorList>
    </citation>
    <scope>NUCLEOTIDE SEQUENCE [LARGE SCALE GENOMIC DNA]</scope>
    <source>
        <strain evidence="5">M83</strain>
    </source>
</reference>
<evidence type="ECO:0000313" key="5">
    <source>
        <dbReference type="Proteomes" id="UP000187651"/>
    </source>
</evidence>
<evidence type="ECO:0000313" key="4">
    <source>
        <dbReference type="EMBL" id="SDM43970.1"/>
    </source>
</evidence>
<dbReference type="Proteomes" id="UP000187651">
    <property type="component" value="Unassembled WGS sequence"/>
</dbReference>
<dbReference type="Pfam" id="PF07486">
    <property type="entry name" value="Hydrolase_2"/>
    <property type="match status" value="1"/>
</dbReference>
<feature type="domain" description="SH3b" evidence="3">
    <location>
        <begin position="63"/>
        <end position="133"/>
    </location>
</feature>
<keyword evidence="2" id="KW-0732">Signal</keyword>
<name>A0A1G9T8M9_9FIRM</name>
<proteinExistence type="predicted"/>
<feature type="chain" id="PRO_5010227090" evidence="2">
    <location>
        <begin position="31"/>
        <end position="337"/>
    </location>
</feature>
<dbReference type="RefSeq" id="WP_074520554.1">
    <property type="nucleotide sequence ID" value="NZ_FNHZ01000001.1"/>
</dbReference>
<keyword evidence="1" id="KW-0175">Coiled coil</keyword>
<keyword evidence="4" id="KW-0378">Hydrolase</keyword>
<dbReference type="InterPro" id="IPR042047">
    <property type="entry name" value="SleB_dom1"/>
</dbReference>
<protein>
    <submittedName>
        <fullName evidence="4">Cell Wall Hydrolase</fullName>
    </submittedName>
</protein>
<keyword evidence="5" id="KW-1185">Reference proteome</keyword>
<organism evidence="4 5">
    <name type="scientific">Lachnospira pectinoschiza</name>
    <dbReference type="NCBI Taxonomy" id="28052"/>
    <lineage>
        <taxon>Bacteria</taxon>
        <taxon>Bacillati</taxon>
        <taxon>Bacillota</taxon>
        <taxon>Clostridia</taxon>
        <taxon>Lachnospirales</taxon>
        <taxon>Lachnospiraceae</taxon>
        <taxon>Lachnospira</taxon>
    </lineage>
</organism>